<proteinExistence type="predicted"/>
<evidence type="ECO:0000313" key="2">
    <source>
        <dbReference type="Proteomes" id="UP001307889"/>
    </source>
</evidence>
<reference evidence="1 2" key="1">
    <citation type="submission" date="2023-09" db="EMBL/GenBank/DDBJ databases">
        <title>Nesidiocoris tenuis whole genome shotgun sequence.</title>
        <authorList>
            <person name="Shibata T."/>
            <person name="Shimoda M."/>
            <person name="Kobayashi T."/>
            <person name="Uehara T."/>
        </authorList>
    </citation>
    <scope>NUCLEOTIDE SEQUENCE [LARGE SCALE GENOMIC DNA]</scope>
    <source>
        <strain evidence="1 2">Japan</strain>
    </source>
</reference>
<organism evidence="1 2">
    <name type="scientific">Nesidiocoris tenuis</name>
    <dbReference type="NCBI Taxonomy" id="355587"/>
    <lineage>
        <taxon>Eukaryota</taxon>
        <taxon>Metazoa</taxon>
        <taxon>Ecdysozoa</taxon>
        <taxon>Arthropoda</taxon>
        <taxon>Hexapoda</taxon>
        <taxon>Insecta</taxon>
        <taxon>Pterygota</taxon>
        <taxon>Neoptera</taxon>
        <taxon>Paraneoptera</taxon>
        <taxon>Hemiptera</taxon>
        <taxon>Heteroptera</taxon>
        <taxon>Panheteroptera</taxon>
        <taxon>Cimicomorpha</taxon>
        <taxon>Miridae</taxon>
        <taxon>Dicyphina</taxon>
        <taxon>Nesidiocoris</taxon>
    </lineage>
</organism>
<sequence length="66" mass="8045">MCSRRSRIRMWARAVLRSPYLGQRQKKRRNHFESYVRFFLSNFNLFHVVQFTWCDAAEMLNETNGS</sequence>
<dbReference type="Proteomes" id="UP001307889">
    <property type="component" value="Chromosome 10"/>
</dbReference>
<gene>
    <name evidence="1" type="ORF">NTJ_11833</name>
</gene>
<keyword evidence="2" id="KW-1185">Reference proteome</keyword>
<protein>
    <submittedName>
        <fullName evidence="1">Uncharacterized protein</fullName>
    </submittedName>
</protein>
<evidence type="ECO:0000313" key="1">
    <source>
        <dbReference type="EMBL" id="BES99017.1"/>
    </source>
</evidence>
<name>A0ABN7B5X0_9HEMI</name>
<dbReference type="EMBL" id="AP028918">
    <property type="protein sequence ID" value="BES99017.1"/>
    <property type="molecule type" value="Genomic_DNA"/>
</dbReference>
<accession>A0ABN7B5X0</accession>